<protein>
    <submittedName>
        <fullName evidence="1">Uncharacterized protein</fullName>
    </submittedName>
</protein>
<evidence type="ECO:0000313" key="2">
    <source>
        <dbReference type="Proteomes" id="UP001295423"/>
    </source>
</evidence>
<keyword evidence="2" id="KW-1185">Reference proteome</keyword>
<sequence>MPILPTIATPFGSELSLSDLFAIDDTRRKRIDANSSKDSHDTIETTSCSKWSFSFLEAEVLTPKSILKKATNSSGSIDTNEDEHLQSWIEQPIPGCIESSIGSSNRQRQYRRRISGQSSNKYYACMKRRFLGRQTRRSRQEPRVRQIRTEKTVEEQWVRTCRFLW</sequence>
<gene>
    <name evidence="1" type="ORF">CYCCA115_LOCUS5215</name>
</gene>
<name>A0AAD2FGF8_9STRA</name>
<organism evidence="1 2">
    <name type="scientific">Cylindrotheca closterium</name>
    <dbReference type="NCBI Taxonomy" id="2856"/>
    <lineage>
        <taxon>Eukaryota</taxon>
        <taxon>Sar</taxon>
        <taxon>Stramenopiles</taxon>
        <taxon>Ochrophyta</taxon>
        <taxon>Bacillariophyta</taxon>
        <taxon>Bacillariophyceae</taxon>
        <taxon>Bacillariophycidae</taxon>
        <taxon>Bacillariales</taxon>
        <taxon>Bacillariaceae</taxon>
        <taxon>Cylindrotheca</taxon>
    </lineage>
</organism>
<dbReference type="AlphaFoldDB" id="A0AAD2FGF8"/>
<reference evidence="1" key="1">
    <citation type="submission" date="2023-08" db="EMBL/GenBank/DDBJ databases">
        <authorList>
            <person name="Audoor S."/>
            <person name="Bilcke G."/>
        </authorList>
    </citation>
    <scope>NUCLEOTIDE SEQUENCE</scope>
</reference>
<accession>A0AAD2FGF8</accession>
<proteinExistence type="predicted"/>
<dbReference type="EMBL" id="CAKOGP040000557">
    <property type="protein sequence ID" value="CAJ1936485.1"/>
    <property type="molecule type" value="Genomic_DNA"/>
</dbReference>
<evidence type="ECO:0000313" key="1">
    <source>
        <dbReference type="EMBL" id="CAJ1936485.1"/>
    </source>
</evidence>
<comment type="caution">
    <text evidence="1">The sequence shown here is derived from an EMBL/GenBank/DDBJ whole genome shotgun (WGS) entry which is preliminary data.</text>
</comment>
<dbReference type="Proteomes" id="UP001295423">
    <property type="component" value="Unassembled WGS sequence"/>
</dbReference>